<evidence type="ECO:0000259" key="2">
    <source>
        <dbReference type="Pfam" id="PF05065"/>
    </source>
</evidence>
<evidence type="ECO:0000313" key="4">
    <source>
        <dbReference type="Proteomes" id="UP000266615"/>
    </source>
</evidence>
<dbReference type="NCBIfam" id="TIGR01554">
    <property type="entry name" value="major_cap_HK97"/>
    <property type="match status" value="1"/>
</dbReference>
<reference evidence="3 4" key="1">
    <citation type="submission" date="2018-09" db="EMBL/GenBank/DDBJ databases">
        <title>Nesterenkonia natronophila sp. nov., an alkaliphilic actinobacteriume isolated from a soda lake, and emended description of the genus Nesterenkonia.</title>
        <authorList>
            <person name="Menes R.J."/>
            <person name="Iriarte A."/>
        </authorList>
    </citation>
    <scope>NUCLEOTIDE SEQUENCE [LARGE SCALE GENOMIC DNA]</scope>
    <source>
        <strain evidence="3 4">M8</strain>
    </source>
</reference>
<organism evidence="3 4">
    <name type="scientific">Nesterenkonia natronophila</name>
    <dbReference type="NCBI Taxonomy" id="2174932"/>
    <lineage>
        <taxon>Bacteria</taxon>
        <taxon>Bacillati</taxon>
        <taxon>Actinomycetota</taxon>
        <taxon>Actinomycetes</taxon>
        <taxon>Micrococcales</taxon>
        <taxon>Micrococcaceae</taxon>
        <taxon>Nesterenkonia</taxon>
    </lineage>
</organism>
<gene>
    <name evidence="3" type="ORF">D3250_03575</name>
</gene>
<evidence type="ECO:0000256" key="1">
    <source>
        <dbReference type="ARBA" id="ARBA00004328"/>
    </source>
</evidence>
<dbReference type="Proteomes" id="UP000266615">
    <property type="component" value="Unassembled WGS sequence"/>
</dbReference>
<evidence type="ECO:0000313" key="3">
    <source>
        <dbReference type="EMBL" id="RJN32905.1"/>
    </source>
</evidence>
<dbReference type="Pfam" id="PF05065">
    <property type="entry name" value="Phage_capsid"/>
    <property type="match status" value="1"/>
</dbReference>
<proteinExistence type="predicted"/>
<dbReference type="SUPFAM" id="SSF56563">
    <property type="entry name" value="Major capsid protein gp5"/>
    <property type="match status" value="1"/>
</dbReference>
<dbReference type="OrthoDB" id="9806592at2"/>
<dbReference type="EMBL" id="QYZP01000001">
    <property type="protein sequence ID" value="RJN32905.1"/>
    <property type="molecule type" value="Genomic_DNA"/>
</dbReference>
<sequence length="279" mass="30309">MALNTTDAPELLHEQVSSLLIQPLETASIVLAAGPRIFDTASPLRIPKLVGSGTPAWIGESELIPDDYTAEFDEVRLMPEDRKSVKVITRYSNELARQSVVGLDAVLRARLVNDVSSMLDDAFLNGDGTSDSVTGLFNQPGTQSAPLDLESADTFLDALAVTTAAEVTPNRWFLNAGDFITVRKLKDQNGRYLLESDLTRDTTYRLFGVPVAVSNKVPQGKALLADISQVAVARDTNPQIKILDQRYAEYDQQAIRVTARFDLGLLHPQGVVVLDSAGA</sequence>
<comment type="caution">
    <text evidence="3">The sequence shown here is derived from an EMBL/GenBank/DDBJ whole genome shotgun (WGS) entry which is preliminary data.</text>
</comment>
<feature type="domain" description="Phage capsid-like C-terminal" evidence="2">
    <location>
        <begin position="12"/>
        <end position="275"/>
    </location>
</feature>
<dbReference type="Gene3D" id="3.30.2320.10">
    <property type="entry name" value="hypothetical protein PF0899 domain"/>
    <property type="match status" value="1"/>
</dbReference>
<dbReference type="InterPro" id="IPR054612">
    <property type="entry name" value="Phage_capsid-like_C"/>
</dbReference>
<accession>A0A3A4FKI0</accession>
<dbReference type="AlphaFoldDB" id="A0A3A4FKI0"/>
<keyword evidence="4" id="KW-1185">Reference proteome</keyword>
<protein>
    <submittedName>
        <fullName evidence="3">Phage major capsid protein</fullName>
    </submittedName>
</protein>
<dbReference type="RefSeq" id="WP_119901949.1">
    <property type="nucleotide sequence ID" value="NZ_QYZP01000001.1"/>
</dbReference>
<comment type="subcellular location">
    <subcellularLocation>
        <location evidence="1">Virion</location>
    </subcellularLocation>
</comment>
<dbReference type="InterPro" id="IPR024455">
    <property type="entry name" value="Phage_capsid"/>
</dbReference>
<name>A0A3A4FKI0_9MICC</name>